<accession>A0AAD8KQC7</accession>
<reference evidence="1" key="1">
    <citation type="journal article" date="2023" name="bioRxiv">
        <title>Improved chromosome-level genome assembly for marigold (Tagetes erecta).</title>
        <authorList>
            <person name="Jiang F."/>
            <person name="Yuan L."/>
            <person name="Wang S."/>
            <person name="Wang H."/>
            <person name="Xu D."/>
            <person name="Wang A."/>
            <person name="Fan W."/>
        </authorList>
    </citation>
    <scope>NUCLEOTIDE SEQUENCE</scope>
    <source>
        <strain evidence="1">WSJ</strain>
        <tissue evidence="1">Leaf</tissue>
    </source>
</reference>
<keyword evidence="2" id="KW-1185">Reference proteome</keyword>
<comment type="caution">
    <text evidence="1">The sequence shown here is derived from an EMBL/GenBank/DDBJ whole genome shotgun (WGS) entry which is preliminary data.</text>
</comment>
<protein>
    <submittedName>
        <fullName evidence="1">Uncharacterized protein</fullName>
    </submittedName>
</protein>
<gene>
    <name evidence="1" type="ORF">QVD17_19782</name>
</gene>
<name>A0AAD8KQC7_TARER</name>
<organism evidence="1 2">
    <name type="scientific">Tagetes erecta</name>
    <name type="common">African marigold</name>
    <dbReference type="NCBI Taxonomy" id="13708"/>
    <lineage>
        <taxon>Eukaryota</taxon>
        <taxon>Viridiplantae</taxon>
        <taxon>Streptophyta</taxon>
        <taxon>Embryophyta</taxon>
        <taxon>Tracheophyta</taxon>
        <taxon>Spermatophyta</taxon>
        <taxon>Magnoliopsida</taxon>
        <taxon>eudicotyledons</taxon>
        <taxon>Gunneridae</taxon>
        <taxon>Pentapetalae</taxon>
        <taxon>asterids</taxon>
        <taxon>campanulids</taxon>
        <taxon>Asterales</taxon>
        <taxon>Asteraceae</taxon>
        <taxon>Asteroideae</taxon>
        <taxon>Heliantheae alliance</taxon>
        <taxon>Tageteae</taxon>
        <taxon>Tagetes</taxon>
    </lineage>
</organism>
<dbReference type="EMBL" id="JAUHHV010000005">
    <property type="protein sequence ID" value="KAK1424452.1"/>
    <property type="molecule type" value="Genomic_DNA"/>
</dbReference>
<dbReference type="Proteomes" id="UP001229421">
    <property type="component" value="Unassembled WGS sequence"/>
</dbReference>
<proteinExistence type="predicted"/>
<evidence type="ECO:0000313" key="2">
    <source>
        <dbReference type="Proteomes" id="UP001229421"/>
    </source>
</evidence>
<sequence>MAEFCEANHSGDENLASVNSTLAEVNEMDPGIMGSKGVDSNIDVTLKTDVVVDECNLNPNGAEKLKTHEGRCQSEGKAGNSYADMVQSYTGLSGSQKQFC</sequence>
<dbReference type="AlphaFoldDB" id="A0AAD8KQC7"/>
<evidence type="ECO:0000313" key="1">
    <source>
        <dbReference type="EMBL" id="KAK1424452.1"/>
    </source>
</evidence>